<proteinExistence type="predicted"/>
<reference evidence="1 2" key="2">
    <citation type="journal article" date="2021" name="Genomics">
        <title>High-quality reference genome for Clonorchis sinensis.</title>
        <authorList>
            <person name="Young N.D."/>
            <person name="Stroehlein A.J."/>
            <person name="Kinkar L."/>
            <person name="Wang T."/>
            <person name="Sohn W.M."/>
            <person name="Chang B.C.H."/>
            <person name="Kaur P."/>
            <person name="Weisz D."/>
            <person name="Dudchenko O."/>
            <person name="Aiden E.L."/>
            <person name="Korhonen P.K."/>
            <person name="Gasser R.B."/>
        </authorList>
    </citation>
    <scope>NUCLEOTIDE SEQUENCE [LARGE SCALE GENOMIC DNA]</scope>
    <source>
        <strain evidence="1">Cs-k2</strain>
    </source>
</reference>
<evidence type="ECO:0000313" key="1">
    <source>
        <dbReference type="EMBL" id="KAG5447020.1"/>
    </source>
</evidence>
<sequence length="116" mass="13003">MGDDAADTLDVKFLVILHRLTCIYSISHEIHPPTPKSGSSAFFPCACCGKTIITSRPGLVYEAQKYHGFTDSRIDLVYEAQKYQRFLKNCGSVAALPALFYSRPYHHFEIEQSCAP</sequence>
<dbReference type="EMBL" id="NIRI02000042">
    <property type="protein sequence ID" value="KAG5447020.1"/>
    <property type="molecule type" value="Genomic_DNA"/>
</dbReference>
<comment type="caution">
    <text evidence="1">The sequence shown here is derived from an EMBL/GenBank/DDBJ whole genome shotgun (WGS) entry which is preliminary data.</text>
</comment>
<keyword evidence="2" id="KW-1185">Reference proteome</keyword>
<dbReference type="AlphaFoldDB" id="A0A419PR85"/>
<reference evidence="1 2" key="1">
    <citation type="journal article" date="2018" name="Biotechnol. Adv.">
        <title>Improved genomic resources and new bioinformatic workflow for the carcinogenic parasite Clonorchis sinensis: Biotechnological implications.</title>
        <authorList>
            <person name="Wang D."/>
            <person name="Korhonen P.K."/>
            <person name="Gasser R.B."/>
            <person name="Young N.D."/>
        </authorList>
    </citation>
    <scope>NUCLEOTIDE SEQUENCE [LARGE SCALE GENOMIC DNA]</scope>
    <source>
        <strain evidence="1">Cs-k2</strain>
    </source>
</reference>
<name>A0A419PR85_CLOSI</name>
<gene>
    <name evidence="1" type="ORF">CSKR_110212</name>
</gene>
<protein>
    <submittedName>
        <fullName evidence="1">Uncharacterized protein</fullName>
    </submittedName>
</protein>
<evidence type="ECO:0000313" key="2">
    <source>
        <dbReference type="Proteomes" id="UP000286415"/>
    </source>
</evidence>
<dbReference type="InParanoid" id="A0A419PR85"/>
<accession>A0A419PR85</accession>
<organism evidence="1 2">
    <name type="scientific">Clonorchis sinensis</name>
    <name type="common">Chinese liver fluke</name>
    <dbReference type="NCBI Taxonomy" id="79923"/>
    <lineage>
        <taxon>Eukaryota</taxon>
        <taxon>Metazoa</taxon>
        <taxon>Spiralia</taxon>
        <taxon>Lophotrochozoa</taxon>
        <taxon>Platyhelminthes</taxon>
        <taxon>Trematoda</taxon>
        <taxon>Digenea</taxon>
        <taxon>Opisthorchiida</taxon>
        <taxon>Opisthorchiata</taxon>
        <taxon>Opisthorchiidae</taxon>
        <taxon>Clonorchis</taxon>
    </lineage>
</organism>
<dbReference type="Proteomes" id="UP000286415">
    <property type="component" value="Unassembled WGS sequence"/>
</dbReference>